<dbReference type="GO" id="GO:0043683">
    <property type="term" value="P:type IV pilus assembly"/>
    <property type="evidence" value="ECO:0007669"/>
    <property type="project" value="InterPro"/>
</dbReference>
<dbReference type="InterPro" id="IPR014717">
    <property type="entry name" value="Transl_elong_EF1B/ribsomal_bS6"/>
</dbReference>
<evidence type="ECO:0000313" key="3">
    <source>
        <dbReference type="Proteomes" id="UP000230922"/>
    </source>
</evidence>
<proteinExistence type="predicted"/>
<protein>
    <recommendedName>
        <fullName evidence="4">Pilus assembly protein PilO</fullName>
    </recommendedName>
</protein>
<dbReference type="EMBL" id="PFAK01000047">
    <property type="protein sequence ID" value="PIR96092.1"/>
    <property type="molecule type" value="Genomic_DNA"/>
</dbReference>
<reference evidence="3" key="1">
    <citation type="submission" date="2017-09" db="EMBL/GenBank/DDBJ databases">
        <title>Depth-based differentiation of microbial function through sediment-hosted aquifers and enrichment of novel symbionts in the deep terrestrial subsurface.</title>
        <authorList>
            <person name="Probst A.J."/>
            <person name="Ladd B."/>
            <person name="Jarett J.K."/>
            <person name="Geller-Mcgrath D.E."/>
            <person name="Sieber C.M.K."/>
            <person name="Emerson J.B."/>
            <person name="Anantharaman K."/>
            <person name="Thomas B.C."/>
            <person name="Malmstrom R."/>
            <person name="Stieglmeier M."/>
            <person name="Klingl A."/>
            <person name="Woyke T."/>
            <person name="Ryan C.M."/>
            <person name="Banfield J.F."/>
        </authorList>
    </citation>
    <scope>NUCLEOTIDE SEQUENCE [LARGE SCALE GENOMIC DNA]</scope>
</reference>
<sequence length="188" mass="20835">MTISAANLSAKYKIFIGLALWLVVSFFALGYMFKLLEKSSSESLVQINKQQKELAVLKNEYESFLKAQEDIQQISREQFSVDGFFSSDLTFVNEIKTFEDLAERLNLEINLSGISGTIDSLPKAETKGEIFVVPYRIALNGSFTNSVEFIENLENLPFITTISTVSLSAAGGGTVNTNLSGSFFLKKK</sequence>
<dbReference type="Pfam" id="PF04350">
    <property type="entry name" value="PilO"/>
    <property type="match status" value="1"/>
</dbReference>
<keyword evidence="1" id="KW-0812">Transmembrane</keyword>
<dbReference type="Gene3D" id="3.30.70.60">
    <property type="match status" value="1"/>
</dbReference>
<keyword evidence="1" id="KW-1133">Transmembrane helix</keyword>
<name>A0A2H0VAG5_9BACT</name>
<organism evidence="2 3">
    <name type="scientific">Candidatus Doudnabacteria bacterium CG10_big_fil_rev_8_21_14_0_10_42_18</name>
    <dbReference type="NCBI Taxonomy" id="1974552"/>
    <lineage>
        <taxon>Bacteria</taxon>
        <taxon>Candidatus Doudnaibacteriota</taxon>
    </lineage>
</organism>
<dbReference type="Proteomes" id="UP000230922">
    <property type="component" value="Unassembled WGS sequence"/>
</dbReference>
<accession>A0A2H0VAG5</accession>
<comment type="caution">
    <text evidence="2">The sequence shown here is derived from an EMBL/GenBank/DDBJ whole genome shotgun (WGS) entry which is preliminary data.</text>
</comment>
<evidence type="ECO:0000256" key="1">
    <source>
        <dbReference type="SAM" id="Phobius"/>
    </source>
</evidence>
<dbReference type="InterPro" id="IPR007445">
    <property type="entry name" value="PilO"/>
</dbReference>
<evidence type="ECO:0000313" key="2">
    <source>
        <dbReference type="EMBL" id="PIR96092.1"/>
    </source>
</evidence>
<feature type="transmembrane region" description="Helical" evidence="1">
    <location>
        <begin position="12"/>
        <end position="33"/>
    </location>
</feature>
<evidence type="ECO:0008006" key="4">
    <source>
        <dbReference type="Google" id="ProtNLM"/>
    </source>
</evidence>
<gene>
    <name evidence="2" type="ORF">COT92_02925</name>
</gene>
<dbReference type="AlphaFoldDB" id="A0A2H0VAG5"/>
<dbReference type="GO" id="GO:0043107">
    <property type="term" value="P:type IV pilus-dependent motility"/>
    <property type="evidence" value="ECO:0007669"/>
    <property type="project" value="InterPro"/>
</dbReference>
<keyword evidence="1" id="KW-0472">Membrane</keyword>